<accession>A0AAV5RWN2</accession>
<keyword evidence="20" id="KW-1185">Reference proteome</keyword>
<proteinExistence type="predicted"/>
<keyword evidence="8" id="KW-0808">Transferase</keyword>
<dbReference type="InterPro" id="IPR001202">
    <property type="entry name" value="WW_dom"/>
</dbReference>
<feature type="domain" description="Post-SET" evidence="17">
    <location>
        <begin position="243"/>
        <end position="259"/>
    </location>
</feature>
<evidence type="ECO:0000259" key="18">
    <source>
        <dbReference type="PROSITE" id="PS51215"/>
    </source>
</evidence>
<dbReference type="InterPro" id="IPR003616">
    <property type="entry name" value="Post-SET_dom"/>
</dbReference>
<evidence type="ECO:0000256" key="11">
    <source>
        <dbReference type="ARBA" id="ARBA00023163"/>
    </source>
</evidence>
<comment type="subcellular location">
    <subcellularLocation>
        <location evidence="2">Chromosome</location>
    </subcellularLocation>
    <subcellularLocation>
        <location evidence="1">Nucleus</location>
    </subcellularLocation>
</comment>
<evidence type="ECO:0000256" key="8">
    <source>
        <dbReference type="ARBA" id="ARBA00022679"/>
    </source>
</evidence>
<gene>
    <name evidence="19" type="ORF">DAKH74_016490</name>
</gene>
<dbReference type="FunFam" id="2.170.270.10:FF:000033">
    <property type="entry name" value="Histone-lysine N-methyltransferase"/>
    <property type="match status" value="1"/>
</dbReference>
<dbReference type="EC" id="2.1.1.359" evidence="3"/>
<evidence type="ECO:0000256" key="14">
    <source>
        <dbReference type="ARBA" id="ARBA00047545"/>
    </source>
</evidence>
<evidence type="ECO:0000256" key="15">
    <source>
        <dbReference type="SAM" id="MobiDB-lite"/>
    </source>
</evidence>
<dbReference type="SMART" id="SM00508">
    <property type="entry name" value="PostSET"/>
    <property type="match status" value="1"/>
</dbReference>
<name>A0AAV5RWN2_MAUHU</name>
<dbReference type="CDD" id="cd19172">
    <property type="entry name" value="SET_SETD2"/>
    <property type="match status" value="1"/>
</dbReference>
<feature type="compositionally biased region" description="Basic and acidic residues" evidence="15">
    <location>
        <begin position="555"/>
        <end position="567"/>
    </location>
</feature>
<evidence type="ECO:0000256" key="6">
    <source>
        <dbReference type="ARBA" id="ARBA00022491"/>
    </source>
</evidence>
<evidence type="ECO:0000256" key="7">
    <source>
        <dbReference type="ARBA" id="ARBA00022603"/>
    </source>
</evidence>
<evidence type="ECO:0000256" key="13">
    <source>
        <dbReference type="ARBA" id="ARBA00030091"/>
    </source>
</evidence>
<dbReference type="GO" id="GO:0005694">
    <property type="term" value="C:chromosome"/>
    <property type="evidence" value="ECO:0007669"/>
    <property type="project" value="UniProtKB-SubCell"/>
</dbReference>
<dbReference type="PROSITE" id="PS51568">
    <property type="entry name" value="SAM_MT43_SET2_1"/>
    <property type="match status" value="1"/>
</dbReference>
<evidence type="ECO:0000256" key="1">
    <source>
        <dbReference type="ARBA" id="ARBA00004123"/>
    </source>
</evidence>
<dbReference type="Proteomes" id="UP001377567">
    <property type="component" value="Unassembled WGS sequence"/>
</dbReference>
<evidence type="ECO:0000256" key="4">
    <source>
        <dbReference type="ARBA" id="ARBA00018028"/>
    </source>
</evidence>
<dbReference type="PROSITE" id="PS50868">
    <property type="entry name" value="POST_SET"/>
    <property type="match status" value="1"/>
</dbReference>
<dbReference type="Gene3D" id="1.10.1740.100">
    <property type="entry name" value="Set2, Rpb1 interacting domain"/>
    <property type="match status" value="1"/>
</dbReference>
<evidence type="ECO:0000256" key="10">
    <source>
        <dbReference type="ARBA" id="ARBA00023015"/>
    </source>
</evidence>
<sequence>MSGSASKSATPVASAPPQLFLDEPDRTAEALATFEPLDACVYSQDYLGDSSNEFMECDCVDETHLVTPDDGSSTTVNSACGENSNCINRLTLIECVDELCEHSCGKDCQNQRFQRRQYADINVFLTEHKGYGVRAMQDLEPHDFVYEYIGEVIDEPEFRDRMVSYDRLGLKHFYFMMLQTGQFIDATRKGCLARFCNHSCNPNAYVNKWVVNGKLKMGIFAKRSIARGEEITFDYNVDRYGATAQKCYCGEPNCIGFMGGKTQTDAASLLPQAYAEALGVGASKEKRWIKERKAAGQEIAKNDTGDNINEEFVQSLELDPCDNIKDVAKVMSVLLQCENVLVASKLFERLWLTYDYDDENEDDVELKQILLQQIVKLHGYQCFKNVLGLFKDDDELLQDALELLYNLPRTTKNMITASHIDDQVRHIGNKYPDLKDSCDRLLNKWDGYEMYTRITKKDISAATSSATLNKLVDQRRIRLPPGWEIAQENGRPIYVNRAQNRKLLDPPVMGTQASTIDPEVHAQLSRSRPRSSTGSPFSIAALPTGPQNKVHKSRTLTEDEFKQKRKRIEEEEQRKLLAARQAEAEREKARFERESKKKDLLDQIIADANKTKEMERLQAQKLAEEKQRRLIERKNNHHTSHQEHKWERFFASFVPNLVNKYHADVPLSHDIIKQCSRDIVKTLSQKEVKRNANNPPPAKVDKHKHEKVKNFTTLYMDKFVEKLRNRQSKK</sequence>
<dbReference type="PANTHER" id="PTHR22884">
    <property type="entry name" value="SET DOMAIN PROTEINS"/>
    <property type="match status" value="1"/>
</dbReference>
<protein>
    <recommendedName>
        <fullName evidence="4">Histone-lysine N-methyltransferase, H3 lysine-36 specific</fullName>
        <ecNumber evidence="3">2.1.1.359</ecNumber>
    </recommendedName>
    <alternativeName>
        <fullName evidence="13">SET domain-containing protein 2</fullName>
    </alternativeName>
</protein>
<dbReference type="InterPro" id="IPR036020">
    <property type="entry name" value="WW_dom_sf"/>
</dbReference>
<dbReference type="InterPro" id="IPR013257">
    <property type="entry name" value="SRI"/>
</dbReference>
<organism evidence="19 20">
    <name type="scientific">Maudiozyma humilis</name>
    <name type="common">Sour dough yeast</name>
    <name type="synonym">Kazachstania humilis</name>
    <dbReference type="NCBI Taxonomy" id="51915"/>
    <lineage>
        <taxon>Eukaryota</taxon>
        <taxon>Fungi</taxon>
        <taxon>Dikarya</taxon>
        <taxon>Ascomycota</taxon>
        <taxon>Saccharomycotina</taxon>
        <taxon>Saccharomycetes</taxon>
        <taxon>Saccharomycetales</taxon>
        <taxon>Saccharomycetaceae</taxon>
        <taxon>Maudiozyma</taxon>
    </lineage>
</organism>
<evidence type="ECO:0000313" key="20">
    <source>
        <dbReference type="Proteomes" id="UP001377567"/>
    </source>
</evidence>
<keyword evidence="9" id="KW-0949">S-adenosyl-L-methionine</keyword>
<dbReference type="InterPro" id="IPR050777">
    <property type="entry name" value="SET2_Histone-Lys_MeTrsfase"/>
</dbReference>
<dbReference type="Pfam" id="PF18507">
    <property type="entry name" value="WW_1"/>
    <property type="match status" value="1"/>
</dbReference>
<keyword evidence="10" id="KW-0805">Transcription regulation</keyword>
<keyword evidence="6" id="KW-0678">Repressor</keyword>
<evidence type="ECO:0000256" key="9">
    <source>
        <dbReference type="ARBA" id="ARBA00022691"/>
    </source>
</evidence>
<dbReference type="PROSITE" id="PS51215">
    <property type="entry name" value="AWS"/>
    <property type="match status" value="1"/>
</dbReference>
<evidence type="ECO:0000256" key="2">
    <source>
        <dbReference type="ARBA" id="ARBA00004286"/>
    </source>
</evidence>
<evidence type="ECO:0000256" key="5">
    <source>
        <dbReference type="ARBA" id="ARBA00022454"/>
    </source>
</evidence>
<evidence type="ECO:0000256" key="3">
    <source>
        <dbReference type="ARBA" id="ARBA00012178"/>
    </source>
</evidence>
<dbReference type="GO" id="GO:0005634">
    <property type="term" value="C:nucleus"/>
    <property type="evidence" value="ECO:0007669"/>
    <property type="project" value="UniProtKB-SubCell"/>
</dbReference>
<dbReference type="GO" id="GO:0006355">
    <property type="term" value="P:regulation of DNA-templated transcription"/>
    <property type="evidence" value="ECO:0007669"/>
    <property type="project" value="InterPro"/>
</dbReference>
<dbReference type="Pfam" id="PF00856">
    <property type="entry name" value="SET"/>
    <property type="match status" value="1"/>
</dbReference>
<feature type="domain" description="SET" evidence="16">
    <location>
        <begin position="119"/>
        <end position="236"/>
    </location>
</feature>
<dbReference type="InterPro" id="IPR038190">
    <property type="entry name" value="SRI_sf"/>
</dbReference>
<keyword evidence="11" id="KW-0804">Transcription</keyword>
<evidence type="ECO:0000256" key="12">
    <source>
        <dbReference type="ARBA" id="ARBA00023242"/>
    </source>
</evidence>
<evidence type="ECO:0000259" key="16">
    <source>
        <dbReference type="PROSITE" id="PS50280"/>
    </source>
</evidence>
<dbReference type="GO" id="GO:0032259">
    <property type="term" value="P:methylation"/>
    <property type="evidence" value="ECO:0007669"/>
    <property type="project" value="UniProtKB-KW"/>
</dbReference>
<dbReference type="InterPro" id="IPR001214">
    <property type="entry name" value="SET_dom"/>
</dbReference>
<feature type="compositionally biased region" description="Polar residues" evidence="15">
    <location>
        <begin position="1"/>
        <end position="11"/>
    </location>
</feature>
<feature type="domain" description="AWS" evidence="18">
    <location>
        <begin position="52"/>
        <end position="117"/>
    </location>
</feature>
<evidence type="ECO:0000313" key="19">
    <source>
        <dbReference type="EMBL" id="GMM55033.1"/>
    </source>
</evidence>
<dbReference type="Pfam" id="PF17907">
    <property type="entry name" value="AWS"/>
    <property type="match status" value="1"/>
</dbReference>
<feature type="region of interest" description="Disordered" evidence="15">
    <location>
        <begin position="1"/>
        <end position="21"/>
    </location>
</feature>
<dbReference type="EMBL" id="BTGD01000003">
    <property type="protein sequence ID" value="GMM55033.1"/>
    <property type="molecule type" value="Genomic_DNA"/>
</dbReference>
<dbReference type="SMART" id="SM00570">
    <property type="entry name" value="AWS"/>
    <property type="match status" value="1"/>
</dbReference>
<evidence type="ECO:0000259" key="17">
    <source>
        <dbReference type="PROSITE" id="PS50868"/>
    </source>
</evidence>
<dbReference type="Pfam" id="PF08236">
    <property type="entry name" value="SRI"/>
    <property type="match status" value="1"/>
</dbReference>
<comment type="catalytic activity">
    <reaction evidence="14">
        <text>L-lysyl(36)-[histone H3] + 3 S-adenosyl-L-methionine = N(6),N(6),N(6)-trimethyl-L-lysyl(36)-[histone H3] + 3 S-adenosyl-L-homocysteine + 3 H(+)</text>
        <dbReference type="Rhea" id="RHEA:60324"/>
        <dbReference type="Rhea" id="RHEA-COMP:9785"/>
        <dbReference type="Rhea" id="RHEA-COMP:15536"/>
        <dbReference type="ChEBI" id="CHEBI:15378"/>
        <dbReference type="ChEBI" id="CHEBI:29969"/>
        <dbReference type="ChEBI" id="CHEBI:57856"/>
        <dbReference type="ChEBI" id="CHEBI:59789"/>
        <dbReference type="ChEBI" id="CHEBI:61961"/>
        <dbReference type="EC" id="2.1.1.359"/>
    </reaction>
</comment>
<dbReference type="PROSITE" id="PS50280">
    <property type="entry name" value="SET"/>
    <property type="match status" value="1"/>
</dbReference>
<dbReference type="AlphaFoldDB" id="A0AAV5RWN2"/>
<reference evidence="19 20" key="1">
    <citation type="journal article" date="2023" name="Elife">
        <title>Identification of key yeast species and microbe-microbe interactions impacting larval growth of Drosophila in the wild.</title>
        <authorList>
            <person name="Mure A."/>
            <person name="Sugiura Y."/>
            <person name="Maeda R."/>
            <person name="Honda K."/>
            <person name="Sakurai N."/>
            <person name="Takahashi Y."/>
            <person name="Watada M."/>
            <person name="Katoh T."/>
            <person name="Gotoh A."/>
            <person name="Gotoh Y."/>
            <person name="Taniguchi I."/>
            <person name="Nakamura K."/>
            <person name="Hayashi T."/>
            <person name="Katayama T."/>
            <person name="Uemura T."/>
            <person name="Hattori Y."/>
        </authorList>
    </citation>
    <scope>NUCLEOTIDE SEQUENCE [LARGE SCALE GENOMIC DNA]</scope>
    <source>
        <strain evidence="19 20">KH-74</strain>
    </source>
</reference>
<comment type="caution">
    <text evidence="19">The sequence shown here is derived from an EMBL/GenBank/DDBJ whole genome shotgun (WGS) entry which is preliminary data.</text>
</comment>
<dbReference type="InterPro" id="IPR046341">
    <property type="entry name" value="SET_dom_sf"/>
</dbReference>
<dbReference type="InterPro" id="IPR044437">
    <property type="entry name" value="SETD2/Set2_SET"/>
</dbReference>
<keyword evidence="5" id="KW-0158">Chromosome</keyword>
<feature type="region of interest" description="Disordered" evidence="15">
    <location>
        <begin position="512"/>
        <end position="567"/>
    </location>
</feature>
<dbReference type="SMART" id="SM00317">
    <property type="entry name" value="SET"/>
    <property type="match status" value="1"/>
</dbReference>
<dbReference type="SUPFAM" id="SSF51045">
    <property type="entry name" value="WW domain"/>
    <property type="match status" value="1"/>
</dbReference>
<keyword evidence="7 19" id="KW-0489">Methyltransferase</keyword>
<dbReference type="Gene3D" id="2.170.270.10">
    <property type="entry name" value="SET domain"/>
    <property type="match status" value="1"/>
</dbReference>
<dbReference type="InterPro" id="IPR006560">
    <property type="entry name" value="AWS_dom"/>
</dbReference>
<dbReference type="GO" id="GO:0140955">
    <property type="term" value="F:histone H3K36 trimethyltransferase activity"/>
    <property type="evidence" value="ECO:0007669"/>
    <property type="project" value="UniProtKB-EC"/>
</dbReference>
<keyword evidence="12" id="KW-0539">Nucleus</keyword>
<dbReference type="InterPro" id="IPR025788">
    <property type="entry name" value="Set2_fungi"/>
</dbReference>
<dbReference type="SUPFAM" id="SSF82199">
    <property type="entry name" value="SET domain"/>
    <property type="match status" value="1"/>
</dbReference>